<feature type="transmembrane region" description="Helical" evidence="1">
    <location>
        <begin position="140"/>
        <end position="158"/>
    </location>
</feature>
<dbReference type="RefSeq" id="WP_115578667.1">
    <property type="nucleotide sequence ID" value="NZ_NXLX01000004.1"/>
</dbReference>
<feature type="domain" description="Phosphatidic acid phosphatase type 2/haloperoxidase" evidence="2">
    <location>
        <begin position="50"/>
        <end position="159"/>
    </location>
</feature>
<keyword evidence="1" id="KW-0472">Membrane</keyword>
<dbReference type="AlphaFoldDB" id="A0A3D8J9P3"/>
<keyword evidence="1" id="KW-0812">Transmembrane</keyword>
<name>A0A3D8J9P3_9HELI</name>
<organism evidence="3 4">
    <name type="scientific">Helicobacter anseris</name>
    <dbReference type="NCBI Taxonomy" id="375926"/>
    <lineage>
        <taxon>Bacteria</taxon>
        <taxon>Pseudomonadati</taxon>
        <taxon>Campylobacterota</taxon>
        <taxon>Epsilonproteobacteria</taxon>
        <taxon>Campylobacterales</taxon>
        <taxon>Helicobacteraceae</taxon>
        <taxon>Helicobacter</taxon>
    </lineage>
</organism>
<dbReference type="SMART" id="SM00014">
    <property type="entry name" value="acidPPc"/>
    <property type="match status" value="1"/>
</dbReference>
<comment type="caution">
    <text evidence="3">The sequence shown here is derived from an EMBL/GenBank/DDBJ whole genome shotgun (WGS) entry which is preliminary data.</text>
</comment>
<dbReference type="CDD" id="cd03394">
    <property type="entry name" value="PAP2_like_5"/>
    <property type="match status" value="1"/>
</dbReference>
<evidence type="ECO:0000259" key="2">
    <source>
        <dbReference type="SMART" id="SM00014"/>
    </source>
</evidence>
<evidence type="ECO:0000313" key="3">
    <source>
        <dbReference type="EMBL" id="RDU74158.1"/>
    </source>
</evidence>
<dbReference type="SUPFAM" id="SSF48317">
    <property type="entry name" value="Acid phosphatase/Vanadium-dependent haloperoxidase"/>
    <property type="match status" value="1"/>
</dbReference>
<evidence type="ECO:0000256" key="1">
    <source>
        <dbReference type="SAM" id="Phobius"/>
    </source>
</evidence>
<dbReference type="OrthoDB" id="5321565at2"/>
<dbReference type="InterPro" id="IPR000326">
    <property type="entry name" value="PAP2/HPO"/>
</dbReference>
<proteinExistence type="predicted"/>
<dbReference type="Gene3D" id="1.20.144.10">
    <property type="entry name" value="Phosphatidic acid phosphatase type 2/haloperoxidase"/>
    <property type="match status" value="1"/>
</dbReference>
<dbReference type="Pfam" id="PF01569">
    <property type="entry name" value="PAP2"/>
    <property type="match status" value="1"/>
</dbReference>
<reference evidence="3 4" key="1">
    <citation type="submission" date="2018-04" db="EMBL/GenBank/DDBJ databases">
        <title>Novel Campyloabacter and Helicobacter Species and Strains.</title>
        <authorList>
            <person name="Mannion A.J."/>
            <person name="Shen Z."/>
            <person name="Fox J.G."/>
        </authorList>
    </citation>
    <scope>NUCLEOTIDE SEQUENCE [LARGE SCALE GENOMIC DNA]</scope>
    <source>
        <strain evidence="3 4">MIT 04-9362</strain>
    </source>
</reference>
<keyword evidence="1" id="KW-1133">Transmembrane helix</keyword>
<dbReference type="EMBL" id="NXLX01000004">
    <property type="protein sequence ID" value="RDU74158.1"/>
    <property type="molecule type" value="Genomic_DNA"/>
</dbReference>
<gene>
    <name evidence="3" type="ORF">CQA57_02505</name>
</gene>
<protein>
    <recommendedName>
        <fullName evidence="2">Phosphatidic acid phosphatase type 2/haloperoxidase domain-containing protein</fullName>
    </recommendedName>
</protein>
<dbReference type="Proteomes" id="UP000256695">
    <property type="component" value="Unassembled WGS sequence"/>
</dbReference>
<dbReference type="InterPro" id="IPR036938">
    <property type="entry name" value="PAP2/HPO_sf"/>
</dbReference>
<keyword evidence="4" id="KW-1185">Reference proteome</keyword>
<sequence>MKKLFLAFILTMNLSYAQRDNAFEQLGDVLTLMPLFVGVVSLGMEDYRGFGELALGTLATQTTIEILKKSFAYAHTKGYDVSFSKRPCCEDWKGMPSGHSGGGFSAAAFVYYRYGWKPAIPVTILAFVTAASRVQAKKHTIWQVMTGGFIAWGFGWIFSSKYTNPKNKLTILPNIQQDKFGGMQYTATLNYSF</sequence>
<accession>A0A3D8J9P3</accession>
<evidence type="ECO:0000313" key="4">
    <source>
        <dbReference type="Proteomes" id="UP000256695"/>
    </source>
</evidence>